<dbReference type="Gene3D" id="3.30.70.2130">
    <property type="entry name" value="Metalloenzyme domain"/>
    <property type="match status" value="1"/>
</dbReference>
<dbReference type="InterPro" id="IPR042253">
    <property type="entry name" value="Pglycerate_mutase_ApgM_sf"/>
</dbReference>
<comment type="catalytic activity">
    <reaction evidence="1">
        <text>(2R)-2-phosphoglycerate = (2R)-3-phosphoglycerate</text>
        <dbReference type="Rhea" id="RHEA:15901"/>
        <dbReference type="ChEBI" id="CHEBI:58272"/>
        <dbReference type="ChEBI" id="CHEBI:58289"/>
        <dbReference type="EC" id="5.4.2.12"/>
    </reaction>
</comment>
<dbReference type="PANTHER" id="PTHR31209:SF0">
    <property type="entry name" value="METALLOENZYME DOMAIN-CONTAINING PROTEIN"/>
    <property type="match status" value="1"/>
</dbReference>
<dbReference type="OrthoDB" id="52918at2157"/>
<gene>
    <name evidence="7" type="ordered locus">MmarC6_0294</name>
</gene>
<accession>A9A6C7</accession>
<evidence type="ECO:0000259" key="6">
    <source>
        <dbReference type="Pfam" id="PF01676"/>
    </source>
</evidence>
<keyword evidence="5" id="KW-0324">Glycolysis</keyword>
<dbReference type="KEGG" id="mmx:MmarC6_0294"/>
<dbReference type="HOGENOM" id="CLU_034906_1_0_2"/>
<comment type="pathway">
    <text evidence="3">Carbohydrate degradation.</text>
</comment>
<dbReference type="GO" id="GO:0004619">
    <property type="term" value="F:phosphoglycerate mutase activity"/>
    <property type="evidence" value="ECO:0007669"/>
    <property type="project" value="UniProtKB-EC"/>
</dbReference>
<dbReference type="AlphaFoldDB" id="A9A6C7"/>
<comment type="similarity">
    <text evidence="4">Belongs to the BPG-independent phosphoglycerate mutase family. A-PGAM subfamily.</text>
</comment>
<evidence type="ECO:0000256" key="4">
    <source>
        <dbReference type="ARBA" id="ARBA00005524"/>
    </source>
</evidence>
<dbReference type="Pfam" id="PF10143">
    <property type="entry name" value="PhosphMutase"/>
    <property type="match status" value="1"/>
</dbReference>
<dbReference type="Pfam" id="PF01676">
    <property type="entry name" value="Metalloenzyme"/>
    <property type="match status" value="1"/>
</dbReference>
<evidence type="ECO:0000256" key="5">
    <source>
        <dbReference type="ARBA" id="ARBA00023152"/>
    </source>
</evidence>
<comment type="function">
    <text evidence="2">Catalyzes the interconversion of 2-phosphoglycerate and 3-phosphoglycerate.</text>
</comment>
<organism evidence="7">
    <name type="scientific">Methanococcus maripaludis (strain C6 / ATCC BAA-1332)</name>
    <dbReference type="NCBI Taxonomy" id="444158"/>
    <lineage>
        <taxon>Archaea</taxon>
        <taxon>Methanobacteriati</taxon>
        <taxon>Methanobacteriota</taxon>
        <taxon>Methanomada group</taxon>
        <taxon>Methanococci</taxon>
        <taxon>Methanococcales</taxon>
        <taxon>Methanococcaceae</taxon>
        <taxon>Methanococcus</taxon>
    </lineage>
</organism>
<evidence type="ECO:0000256" key="1">
    <source>
        <dbReference type="ARBA" id="ARBA00000370"/>
    </source>
</evidence>
<dbReference type="STRING" id="444158.MmarC6_0294"/>
<dbReference type="EMBL" id="CP000867">
    <property type="protein sequence ID" value="ABX01115.1"/>
    <property type="molecule type" value="Genomic_DNA"/>
</dbReference>
<dbReference type="Gene3D" id="3.40.720.10">
    <property type="entry name" value="Alkaline Phosphatase, subunit A"/>
    <property type="match status" value="2"/>
</dbReference>
<dbReference type="InterPro" id="IPR017850">
    <property type="entry name" value="Alkaline_phosphatase_core_sf"/>
</dbReference>
<reference evidence="7" key="1">
    <citation type="submission" date="2007-10" db="EMBL/GenBank/DDBJ databases">
        <title>Complete sequence of Methanococcus maripaludis C6.</title>
        <authorList>
            <consortium name="US DOE Joint Genome Institute"/>
            <person name="Copeland A."/>
            <person name="Lucas S."/>
            <person name="Lapidus A."/>
            <person name="Barry K."/>
            <person name="Glavina del Rio T."/>
            <person name="Dalin E."/>
            <person name="Tice H."/>
            <person name="Pitluck S."/>
            <person name="Clum A."/>
            <person name="Schmutz J."/>
            <person name="Larimer F."/>
            <person name="Land M."/>
            <person name="Hauser L."/>
            <person name="Kyrpides N."/>
            <person name="Mikhailova N."/>
            <person name="Sieprawska-Lupa M."/>
            <person name="Whitman W.B."/>
            <person name="Richardson P."/>
        </authorList>
    </citation>
    <scope>NUCLEOTIDE SEQUENCE [LARGE SCALE GENOMIC DNA]</scope>
    <source>
        <strain evidence="7">C6</strain>
    </source>
</reference>
<evidence type="ECO:0000313" key="7">
    <source>
        <dbReference type="EMBL" id="ABX01115.1"/>
    </source>
</evidence>
<dbReference type="GO" id="GO:0046872">
    <property type="term" value="F:metal ion binding"/>
    <property type="evidence" value="ECO:0007669"/>
    <property type="project" value="InterPro"/>
</dbReference>
<dbReference type="InterPro" id="IPR004456">
    <property type="entry name" value="Pglycerate_mutase_ApgM"/>
</dbReference>
<dbReference type="InterPro" id="IPR006124">
    <property type="entry name" value="Metalloenzyme"/>
</dbReference>
<dbReference type="PANTHER" id="PTHR31209">
    <property type="entry name" value="COFACTOR-INDEPENDENT PHOSPHOGLYCERATE MUTASE"/>
    <property type="match status" value="1"/>
</dbReference>
<dbReference type="GO" id="GO:0006096">
    <property type="term" value="P:glycolytic process"/>
    <property type="evidence" value="ECO:0007669"/>
    <property type="project" value="UniProtKB-KW"/>
</dbReference>
<dbReference type="PhylomeDB" id="A9A6C7"/>
<evidence type="ECO:0000256" key="3">
    <source>
        <dbReference type="ARBA" id="ARBA00004921"/>
    </source>
</evidence>
<sequence>MKTIIFDFEGLLDDPYEVLGNKTPLEYATTPNLDKLVQNGSCGLLGPYKRGVPMQSITDLFIMAGYSLDEFPGISVLKALGEDIELNDNSIYLECMFVTAIEDNQGYRVIDRTTCDVMDKELNQLLKCIPTDFEGYEFTLKNCADCGCVLVMTDKNGWISDKISDSDPYYPGRHVNRVLPMYELCSSSGECKRAKNTADALNNYLLRCHKILENHEINIKRKKKGKYPVNFLLTRFPGKNIDVPSFSEKYGLKTLSISSENMAKGFSKFVKIDYIVSKDFEDSITSSIKYSDHYDLIYVTVADIPKYQIKDPVEKAKYIEKIDTCLEKLHDLDDTIVLVSTNRLYSIIGSLVNSGEDYSVIVSGKNVRKDHITEFSEKNCYIGPLRIQYDEVLNVILNQMNRALLYGLRPGGYLLDYIPADEDLEHLK</sequence>
<proteinExistence type="inferred from homology"/>
<dbReference type="SUPFAM" id="SSF53649">
    <property type="entry name" value="Alkaline phosphatase-like"/>
    <property type="match status" value="1"/>
</dbReference>
<protein>
    <submittedName>
        <fullName evidence="7">Phosphoglycerate mutase</fullName>
    </submittedName>
</protein>
<dbReference type="eggNOG" id="arCOG01696">
    <property type="taxonomic scope" value="Archaea"/>
</dbReference>
<evidence type="ECO:0000256" key="2">
    <source>
        <dbReference type="ARBA" id="ARBA00002315"/>
    </source>
</evidence>
<dbReference type="PIRSF" id="PIRSF006392">
    <property type="entry name" value="IPGAM_arch"/>
    <property type="match status" value="1"/>
</dbReference>
<feature type="domain" description="Metalloenzyme" evidence="6">
    <location>
        <begin position="22"/>
        <end position="337"/>
    </location>
</feature>
<name>A9A6C7_METM6</name>